<proteinExistence type="inferred from homology"/>
<comment type="similarity">
    <text evidence="1">Belongs to the CutA family.</text>
</comment>
<keyword evidence="3" id="KW-1185">Reference proteome</keyword>
<dbReference type="PANTHER" id="PTHR23419:SF8">
    <property type="entry name" value="FI09726P"/>
    <property type="match status" value="1"/>
</dbReference>
<evidence type="ECO:0000313" key="3">
    <source>
        <dbReference type="Proteomes" id="UP001497512"/>
    </source>
</evidence>
<accession>A0ABP0UW68</accession>
<dbReference type="Proteomes" id="UP001497512">
    <property type="component" value="Chromosome 7"/>
</dbReference>
<dbReference type="InterPro" id="IPR015867">
    <property type="entry name" value="N-reg_PII/ATP_PRibTrfase_C"/>
</dbReference>
<dbReference type="PANTHER" id="PTHR23419">
    <property type="entry name" value="DIVALENT CATION TOLERANCE CUTA-RELATED"/>
    <property type="match status" value="1"/>
</dbReference>
<dbReference type="Gene3D" id="3.30.70.120">
    <property type="match status" value="1"/>
</dbReference>
<dbReference type="Pfam" id="PF03091">
    <property type="entry name" value="CutA1"/>
    <property type="match status" value="1"/>
</dbReference>
<dbReference type="InterPro" id="IPR011322">
    <property type="entry name" value="N-reg_PII-like_a/b"/>
</dbReference>
<organism evidence="2 3">
    <name type="scientific">Sphagnum troendelagicum</name>
    <dbReference type="NCBI Taxonomy" id="128251"/>
    <lineage>
        <taxon>Eukaryota</taxon>
        <taxon>Viridiplantae</taxon>
        <taxon>Streptophyta</taxon>
        <taxon>Embryophyta</taxon>
        <taxon>Bryophyta</taxon>
        <taxon>Sphagnophytina</taxon>
        <taxon>Sphagnopsida</taxon>
        <taxon>Sphagnales</taxon>
        <taxon>Sphagnaceae</taxon>
        <taxon>Sphagnum</taxon>
    </lineage>
</organism>
<protein>
    <submittedName>
        <fullName evidence="2">Uncharacterized protein</fullName>
    </submittedName>
</protein>
<reference evidence="2" key="1">
    <citation type="submission" date="2024-02" db="EMBL/GenBank/DDBJ databases">
        <authorList>
            <consortium name="ELIXIR-Norway"/>
            <consortium name="Elixir Norway"/>
        </authorList>
    </citation>
    <scope>NUCLEOTIDE SEQUENCE</scope>
</reference>
<dbReference type="InterPro" id="IPR004323">
    <property type="entry name" value="Ion_tolerance_CutA"/>
</dbReference>
<evidence type="ECO:0000313" key="2">
    <source>
        <dbReference type="EMBL" id="CAK9231618.1"/>
    </source>
</evidence>
<name>A0ABP0UW68_9BRYO</name>
<evidence type="ECO:0000256" key="1">
    <source>
        <dbReference type="ARBA" id="ARBA00010169"/>
    </source>
</evidence>
<dbReference type="SUPFAM" id="SSF54913">
    <property type="entry name" value="GlnB-like"/>
    <property type="match status" value="1"/>
</dbReference>
<sequence length="199" mass="21769">MRPLSSSFASAIIVHRGVPATSPLRRVFAVQQNSRLSETRISTPLLNTAAAALLKRSTTHLTSPSWPSSIRLSSAWRGGSSKLHAMATDYTPAIVVYVTVPNKETGSKLAHSIIENKLAACVNQIPGVESTYWWQGKVETDSELLLMIKTRQSLLQQLTDHVTANHPYDTPEVIAVPITGGSHKYLQWLAESTQKVLDA</sequence>
<dbReference type="EMBL" id="OZ019899">
    <property type="protein sequence ID" value="CAK9231618.1"/>
    <property type="molecule type" value="Genomic_DNA"/>
</dbReference>
<gene>
    <name evidence="2" type="ORF">CSSPTR1EN2_LOCUS20797</name>
</gene>